<dbReference type="Proteomes" id="UP000290013">
    <property type="component" value="Chromosome"/>
</dbReference>
<organism evidence="1 2">
    <name type="scientific">Chryseobacterium taihuense</name>
    <dbReference type="NCBI Taxonomy" id="1141221"/>
    <lineage>
        <taxon>Bacteria</taxon>
        <taxon>Pseudomonadati</taxon>
        <taxon>Bacteroidota</taxon>
        <taxon>Flavobacteriia</taxon>
        <taxon>Flavobacteriales</taxon>
        <taxon>Weeksellaceae</taxon>
        <taxon>Chryseobacterium group</taxon>
        <taxon>Chryseobacterium</taxon>
    </lineage>
</organism>
<protein>
    <submittedName>
        <fullName evidence="1">Uncharacterized protein</fullName>
    </submittedName>
</protein>
<dbReference type="EMBL" id="LR215974">
    <property type="protein sequence ID" value="VFB05142.1"/>
    <property type="molecule type" value="Genomic_DNA"/>
</dbReference>
<sequence>MALADHPIYPQFSKKLVVTSFNTPDMKGDEERICQCPPISDP</sequence>
<proteinExistence type="predicted"/>
<dbReference type="AlphaFoldDB" id="A0A4U8WFC3"/>
<dbReference type="KEGG" id="ctai:NCTC12078_03197"/>
<reference evidence="1 2" key="1">
    <citation type="submission" date="2019-02" db="EMBL/GenBank/DDBJ databases">
        <authorList>
            <consortium name="Pathogen Informatics"/>
        </authorList>
    </citation>
    <scope>NUCLEOTIDE SEQUENCE [LARGE SCALE GENOMIC DNA]</scope>
    <source>
        <strain evidence="1 2">3012STDY6944375</strain>
    </source>
</reference>
<gene>
    <name evidence="1" type="ORF">NCTC12078_03197</name>
</gene>
<evidence type="ECO:0000313" key="1">
    <source>
        <dbReference type="EMBL" id="VFB05142.1"/>
    </source>
</evidence>
<accession>A0A4U8WFC3</accession>
<evidence type="ECO:0000313" key="2">
    <source>
        <dbReference type="Proteomes" id="UP000290013"/>
    </source>
</evidence>
<name>A0A4U8WFC3_9FLAO</name>